<gene>
    <name evidence="2" type="ORF">HMPREF0083_01084</name>
</gene>
<accession>U1X8H1</accession>
<proteinExistence type="predicted"/>
<keyword evidence="3" id="KW-1185">Reference proteome</keyword>
<dbReference type="Proteomes" id="UP000016511">
    <property type="component" value="Unassembled WGS sequence"/>
</dbReference>
<dbReference type="GeneID" id="92841320"/>
<sequence length="142" mass="16344">MARLIKPGQTIPFRLPKDTPEDIIEYLNEMKEKEGSSFNSKVTSLFIEAIYKKKAEKKDVVSFPLPGTLTEEQQRWINNQHTRQALGQWVYQMITQPSKPVDVVTEPSKKKKEHDEETSPPEAFQISDYHSGALDGFFDDDD</sequence>
<evidence type="ECO:0000313" key="2">
    <source>
        <dbReference type="EMBL" id="ERI10828.1"/>
    </source>
</evidence>
<dbReference type="AlphaFoldDB" id="U1X8H1"/>
<dbReference type="PATRIC" id="fig|649747.3.peg.982"/>
<feature type="region of interest" description="Disordered" evidence="1">
    <location>
        <begin position="100"/>
        <end position="142"/>
    </location>
</feature>
<dbReference type="eggNOG" id="ENOG5030TM5">
    <property type="taxonomic scope" value="Bacteria"/>
</dbReference>
<organism evidence="2 3">
    <name type="scientific">Aneurinibacillus aneurinilyticus ATCC 12856</name>
    <dbReference type="NCBI Taxonomy" id="649747"/>
    <lineage>
        <taxon>Bacteria</taxon>
        <taxon>Bacillati</taxon>
        <taxon>Bacillota</taxon>
        <taxon>Bacilli</taxon>
        <taxon>Bacillales</taxon>
        <taxon>Paenibacillaceae</taxon>
        <taxon>Aneurinibacillus group</taxon>
        <taxon>Aneurinibacillus</taxon>
    </lineage>
</organism>
<comment type="caution">
    <text evidence="2">The sequence shown here is derived from an EMBL/GenBank/DDBJ whole genome shotgun (WGS) entry which is preliminary data.</text>
</comment>
<name>U1X8H1_ANEAE</name>
<dbReference type="STRING" id="649747.HMPREF0083_01084"/>
<evidence type="ECO:0000313" key="3">
    <source>
        <dbReference type="Proteomes" id="UP000016511"/>
    </source>
</evidence>
<evidence type="ECO:0000256" key="1">
    <source>
        <dbReference type="SAM" id="MobiDB-lite"/>
    </source>
</evidence>
<dbReference type="RefSeq" id="WP_021624277.1">
    <property type="nucleotide sequence ID" value="NZ_KE952897.1"/>
</dbReference>
<reference evidence="2 3" key="1">
    <citation type="submission" date="2013-08" db="EMBL/GenBank/DDBJ databases">
        <authorList>
            <person name="Weinstock G."/>
            <person name="Sodergren E."/>
            <person name="Wylie T."/>
            <person name="Fulton L."/>
            <person name="Fulton R."/>
            <person name="Fronick C."/>
            <person name="O'Laughlin M."/>
            <person name="Godfrey J."/>
            <person name="Miner T."/>
            <person name="Herter B."/>
            <person name="Appelbaum E."/>
            <person name="Cordes M."/>
            <person name="Lek S."/>
            <person name="Wollam A."/>
            <person name="Pepin K.H."/>
            <person name="Palsikar V.B."/>
            <person name="Mitreva M."/>
            <person name="Wilson R.K."/>
        </authorList>
    </citation>
    <scope>NUCLEOTIDE SEQUENCE [LARGE SCALE GENOMIC DNA]</scope>
    <source>
        <strain evidence="2 3">ATCC 12856</strain>
    </source>
</reference>
<dbReference type="HOGENOM" id="CLU_1773685_0_0_9"/>
<protein>
    <submittedName>
        <fullName evidence="2">Uncharacterized protein</fullName>
    </submittedName>
</protein>
<dbReference type="EMBL" id="AWSJ01000066">
    <property type="protein sequence ID" value="ERI10828.1"/>
    <property type="molecule type" value="Genomic_DNA"/>
</dbReference>